<keyword evidence="4" id="KW-1185">Reference proteome</keyword>
<feature type="transmembrane region" description="Helical" evidence="1">
    <location>
        <begin position="28"/>
        <end position="45"/>
    </location>
</feature>
<evidence type="ECO:0000313" key="4">
    <source>
        <dbReference type="Proteomes" id="UP000323521"/>
    </source>
</evidence>
<dbReference type="AlphaFoldDB" id="A0A3G1KR52"/>
<evidence type="ECO:0000313" key="3">
    <source>
        <dbReference type="EMBL" id="ATW24949.1"/>
    </source>
</evidence>
<feature type="domain" description="RND related barrel-sandwich hybrid" evidence="2">
    <location>
        <begin position="78"/>
        <end position="184"/>
    </location>
</feature>
<name>A0A3G1KR52_FORW1</name>
<accession>A0A3G1KR52</accession>
<evidence type="ECO:0000256" key="1">
    <source>
        <dbReference type="SAM" id="Phobius"/>
    </source>
</evidence>
<dbReference type="EMBL" id="CP017634">
    <property type="protein sequence ID" value="ATW24949.1"/>
    <property type="molecule type" value="Genomic_DNA"/>
</dbReference>
<keyword evidence="1" id="KW-1133">Transmembrane helix</keyword>
<proteinExistence type="predicted"/>
<dbReference type="Pfam" id="PF26018">
    <property type="entry name" value="BSH_RND_rel"/>
    <property type="match status" value="1"/>
</dbReference>
<dbReference type="RefSeq" id="WP_148134187.1">
    <property type="nucleotide sequence ID" value="NZ_CP017634.1"/>
</dbReference>
<keyword evidence="1" id="KW-0472">Membrane</keyword>
<dbReference type="KEGG" id="fwa:DCMF_09345"/>
<gene>
    <name evidence="3" type="ORF">DCMF_09345</name>
</gene>
<dbReference type="InterPro" id="IPR058709">
    <property type="entry name" value="BSH_RND-rel"/>
</dbReference>
<reference evidence="3 4" key="1">
    <citation type="submission" date="2016-10" db="EMBL/GenBank/DDBJ databases">
        <title>Complete Genome Sequence of Peptococcaceae strain DCMF.</title>
        <authorList>
            <person name="Edwards R.J."/>
            <person name="Holland S.I."/>
            <person name="Deshpande N.P."/>
            <person name="Wong Y.K."/>
            <person name="Ertan H."/>
            <person name="Manefield M."/>
            <person name="Russell T.L."/>
            <person name="Lee M.J."/>
        </authorList>
    </citation>
    <scope>NUCLEOTIDE SEQUENCE [LARGE SCALE GENOMIC DNA]</scope>
    <source>
        <strain evidence="3 4">DCMF</strain>
    </source>
</reference>
<organism evidence="3 4">
    <name type="scientific">Formimonas warabiya</name>
    <dbReference type="NCBI Taxonomy" id="1761012"/>
    <lineage>
        <taxon>Bacteria</taxon>
        <taxon>Bacillati</taxon>
        <taxon>Bacillota</taxon>
        <taxon>Clostridia</taxon>
        <taxon>Eubacteriales</taxon>
        <taxon>Peptococcaceae</taxon>
        <taxon>Candidatus Formimonas</taxon>
    </lineage>
</organism>
<dbReference type="Proteomes" id="UP000323521">
    <property type="component" value="Chromosome"/>
</dbReference>
<protein>
    <recommendedName>
        <fullName evidence="2">RND related barrel-sandwich hybrid domain-containing protein</fullName>
    </recommendedName>
</protein>
<evidence type="ECO:0000259" key="2">
    <source>
        <dbReference type="Pfam" id="PF26018"/>
    </source>
</evidence>
<keyword evidence="1" id="KW-0812">Transmembrane</keyword>
<sequence>MARVRPKAKTRKPATMPKREGRTVKNKVLVLVLLVFGLWLVYHPVKNMVVTKMVKYGTAEWKVLEQSEPVAAALIRDETVVAAPADGTFEPAVPEGEKVAVGRVIGYVQTQAATSSSDLVKIAVKAPRAGLVSYHPDDLEGVLKPDMLDKLDIEKISQLLADKQGGVSAPPKAERGKPLLKIVDNLANPYVYLPYPAGLTPVPVKGKSMTVKFSDGIKTEIVFREVKKSNDQLVAIGEILDAPDLDLKNRFMTLNIIAGSYEGVTIAKEALVEKDGRPGVFMDREGVCRWTEVEVKGSVKDQVVVSGLDVGSRYILNTSWVREGQRLD</sequence>
<dbReference type="OrthoDB" id="1722186at2"/>